<evidence type="ECO:0000313" key="3">
    <source>
        <dbReference type="Proteomes" id="UP000008711"/>
    </source>
</evidence>
<proteinExistence type="predicted"/>
<feature type="compositionally biased region" description="Basic and acidic residues" evidence="1">
    <location>
        <begin position="454"/>
        <end position="495"/>
    </location>
</feature>
<feature type="compositionally biased region" description="Basic and acidic residues" evidence="1">
    <location>
        <begin position="335"/>
        <end position="445"/>
    </location>
</feature>
<feature type="compositionally biased region" description="Basic and acidic residues" evidence="1">
    <location>
        <begin position="507"/>
        <end position="652"/>
    </location>
</feature>
<feature type="region of interest" description="Disordered" evidence="1">
    <location>
        <begin position="307"/>
        <end position="707"/>
    </location>
</feature>
<feature type="compositionally biased region" description="Acidic residues" evidence="1">
    <location>
        <begin position="496"/>
        <end position="506"/>
    </location>
</feature>
<evidence type="ECO:0000313" key="2">
    <source>
        <dbReference type="EMBL" id="EDV54677.2"/>
    </source>
</evidence>
<name>B3NM77_DROER</name>
<feature type="region of interest" description="Disordered" evidence="1">
    <location>
        <begin position="720"/>
        <end position="749"/>
    </location>
</feature>
<organism evidence="2 3">
    <name type="scientific">Drosophila erecta</name>
    <name type="common">Fruit fly</name>
    <dbReference type="NCBI Taxonomy" id="7220"/>
    <lineage>
        <taxon>Eukaryota</taxon>
        <taxon>Metazoa</taxon>
        <taxon>Ecdysozoa</taxon>
        <taxon>Arthropoda</taxon>
        <taxon>Hexapoda</taxon>
        <taxon>Insecta</taxon>
        <taxon>Pterygota</taxon>
        <taxon>Neoptera</taxon>
        <taxon>Endopterygota</taxon>
        <taxon>Diptera</taxon>
        <taxon>Brachycera</taxon>
        <taxon>Muscomorpha</taxon>
        <taxon>Ephydroidea</taxon>
        <taxon>Drosophilidae</taxon>
        <taxon>Drosophila</taxon>
        <taxon>Sophophora</taxon>
    </lineage>
</organism>
<dbReference type="HOGENOM" id="CLU_017142_0_0_1"/>
<keyword evidence="3" id="KW-1185">Reference proteome</keyword>
<dbReference type="AlphaFoldDB" id="B3NM77"/>
<feature type="compositionally biased region" description="Basic and acidic residues" evidence="1">
    <location>
        <begin position="661"/>
        <end position="702"/>
    </location>
</feature>
<dbReference type="KEGG" id="der:6549148"/>
<accession>B3NM77</accession>
<gene>
    <name evidence="2" type="primary">Dere\GG21641</name>
    <name evidence="2" type="synonym">dere_GLEANR_6438</name>
    <name evidence="2" type="synonym">GG21641</name>
    <name evidence="2" type="ORF">Dere_GG21641</name>
</gene>
<reference evidence="2 3" key="2">
    <citation type="journal article" date="2008" name="Bioinformatics">
        <title>Assembly reconciliation.</title>
        <authorList>
            <person name="Zimin A.V."/>
            <person name="Smith D.R."/>
            <person name="Sutton G."/>
            <person name="Yorke J.A."/>
        </authorList>
    </citation>
    <scope>NUCLEOTIDE SEQUENCE [LARGE SCALE GENOMIC DNA]</scope>
    <source>
        <strain evidence="2 3">TSC#14021-0224.01</strain>
    </source>
</reference>
<feature type="compositionally biased region" description="Basic and acidic residues" evidence="1">
    <location>
        <begin position="12"/>
        <end position="33"/>
    </location>
</feature>
<dbReference type="Proteomes" id="UP000008711">
    <property type="component" value="Unassembled WGS sequence"/>
</dbReference>
<feature type="region of interest" description="Disordered" evidence="1">
    <location>
        <begin position="1"/>
        <end position="52"/>
    </location>
</feature>
<sequence length="887" mass="104234">MHRKGLQAQRSAGRENDPPQFRRRDFQDYRSQRAETYSSIRTGKPHCDPNKNEEITRLANTLAADGSGRPFDMVKDDVLLAWQQSPHKDTLGFYGVGSPTHQPESVVFNQVVAACLVKVNGGGTQRRNSKPARKTSPRDMLAEKNHTPQICKPLVLNRQALQSDLQQIPHVQQQLDPRKAFEALYCTDSPQVTRDSTRVARQLYTGISRAQVFDMEPATRRDPRGLRGTGRHWYCPPDCLEPRLGCTQYEWAKNKLDAHPLSKEAKEHKSPESMNYDQLYSRILKFFEQNHSADPLCESYEKCCRPKRSHGKDNQVPRDPSKPGKPLGDLGDPMGKGKRETGETDKVTGGRDEGTADKGDKGDGKDRNRVNDKYKPEVNDKESDKNINNDKDIYKEKQKNKDIAKENAKKGDTKKEQAKEIGKEREKAKEKDKARENEKGKEKEKKKSKKKKDKYKETEWERGKENEYENERKKEKEIKRGREKEKEKEPEREQDKENEEEKVEEGEEKKDRERETKKEQDSEKGREKENKMEIDKEIKKEKEKEKVKEKGEKNEKEQQVKEETGKEQGKVKEREIGKEIEKEKRKENEEEKGKVFNKEQDKEKQKEREIAIYKDKDKEKDKDREKDKDAEIDREKNQEKNKDNDHDKDKNQNKKKKKNKKNEDIKNEVNKELENKKEEERERFSEERRRTQPDIPEFEKPSKRGTTVDEFEFPGLELIKNDPVAPTGKLKVPPKRKKRDRDKNVCKDKPKKTCPPCPPAGCQCEICRFMDRPYNEQEAPFMREMRRAEQRRQLRAYYRQMCHQEYIRDRRKPEYRAPKHQCDPICCSNFLCRNPRLAEHCDCLGAVQELQNLLSDAKDNEDHSKLLLRVENLRKRVCQRMCDCILG</sequence>
<dbReference type="OrthoDB" id="7869358at2759"/>
<reference evidence="2 3" key="1">
    <citation type="journal article" date="2007" name="Nature">
        <title>Evolution of genes and genomes on the Drosophila phylogeny.</title>
        <authorList>
            <consortium name="Drosophila 12 Genomes Consortium"/>
            <person name="Clark A.G."/>
            <person name="Eisen M.B."/>
            <person name="Smith D.R."/>
            <person name="Bergman C.M."/>
            <person name="Oliver B."/>
            <person name="Markow T.A."/>
            <person name="Kaufman T.C."/>
            <person name="Kellis M."/>
            <person name="Gelbart W."/>
            <person name="Iyer V.N."/>
            <person name="Pollard D.A."/>
            <person name="Sackton T.B."/>
            <person name="Larracuente A.M."/>
            <person name="Singh N.D."/>
            <person name="Abad J.P."/>
            <person name="Abt D.N."/>
            <person name="Adryan B."/>
            <person name="Aguade M."/>
            <person name="Akashi H."/>
            <person name="Anderson W.W."/>
            <person name="Aquadro C.F."/>
            <person name="Ardell D.H."/>
            <person name="Arguello R."/>
            <person name="Artieri C.G."/>
            <person name="Barbash D.A."/>
            <person name="Barker D."/>
            <person name="Barsanti P."/>
            <person name="Batterham P."/>
            <person name="Batzoglou S."/>
            <person name="Begun D."/>
            <person name="Bhutkar A."/>
            <person name="Blanco E."/>
            <person name="Bosak S.A."/>
            <person name="Bradley R.K."/>
            <person name="Brand A.D."/>
            <person name="Brent M.R."/>
            <person name="Brooks A.N."/>
            <person name="Brown R.H."/>
            <person name="Butlin R.K."/>
            <person name="Caggese C."/>
            <person name="Calvi B.R."/>
            <person name="Bernardo de Carvalho A."/>
            <person name="Caspi A."/>
            <person name="Castrezana S."/>
            <person name="Celniker S.E."/>
            <person name="Chang J.L."/>
            <person name="Chapple C."/>
            <person name="Chatterji S."/>
            <person name="Chinwalla A."/>
            <person name="Civetta A."/>
            <person name="Clifton S.W."/>
            <person name="Comeron J.M."/>
            <person name="Costello J.C."/>
            <person name="Coyne J.A."/>
            <person name="Daub J."/>
            <person name="David R.G."/>
            <person name="Delcher A.L."/>
            <person name="Delehaunty K."/>
            <person name="Do C.B."/>
            <person name="Ebling H."/>
            <person name="Edwards K."/>
            <person name="Eickbush T."/>
            <person name="Evans J.D."/>
            <person name="Filipski A."/>
            <person name="Findeiss S."/>
            <person name="Freyhult E."/>
            <person name="Fulton L."/>
            <person name="Fulton R."/>
            <person name="Garcia A.C."/>
            <person name="Gardiner A."/>
            <person name="Garfield D.A."/>
            <person name="Garvin B.E."/>
            <person name="Gibson G."/>
            <person name="Gilbert D."/>
            <person name="Gnerre S."/>
            <person name="Godfrey J."/>
            <person name="Good R."/>
            <person name="Gotea V."/>
            <person name="Gravely B."/>
            <person name="Greenberg A.J."/>
            <person name="Griffiths-Jones S."/>
            <person name="Gross S."/>
            <person name="Guigo R."/>
            <person name="Gustafson E.A."/>
            <person name="Haerty W."/>
            <person name="Hahn M.W."/>
            <person name="Halligan D.L."/>
            <person name="Halpern A.L."/>
            <person name="Halter G.M."/>
            <person name="Han M.V."/>
            <person name="Heger A."/>
            <person name="Hillier L."/>
            <person name="Hinrichs A.S."/>
            <person name="Holmes I."/>
            <person name="Hoskins R.A."/>
            <person name="Hubisz M.J."/>
            <person name="Hultmark D."/>
            <person name="Huntley M.A."/>
            <person name="Jaffe D.B."/>
            <person name="Jagadeeshan S."/>
            <person name="Jeck W.R."/>
            <person name="Johnson J."/>
            <person name="Jones C.D."/>
            <person name="Jordan W.C."/>
            <person name="Karpen G.H."/>
            <person name="Kataoka E."/>
            <person name="Keightley P.D."/>
            <person name="Kheradpour P."/>
            <person name="Kirkness E.F."/>
            <person name="Koerich L.B."/>
            <person name="Kristiansen K."/>
            <person name="Kudrna D."/>
            <person name="Kulathinal R.J."/>
            <person name="Kumar S."/>
            <person name="Kwok R."/>
            <person name="Lander E."/>
            <person name="Langley C.H."/>
            <person name="Lapoint R."/>
            <person name="Lazzaro B.P."/>
            <person name="Lee S.J."/>
            <person name="Levesque L."/>
            <person name="Li R."/>
            <person name="Lin C.F."/>
            <person name="Lin M.F."/>
            <person name="Lindblad-Toh K."/>
            <person name="Llopart A."/>
            <person name="Long M."/>
            <person name="Low L."/>
            <person name="Lozovsky E."/>
            <person name="Lu J."/>
            <person name="Luo M."/>
            <person name="Machado C.A."/>
            <person name="Makalowski W."/>
            <person name="Marzo M."/>
            <person name="Matsuda M."/>
            <person name="Matzkin L."/>
            <person name="McAllister B."/>
            <person name="McBride C.S."/>
            <person name="McKernan B."/>
            <person name="McKernan K."/>
            <person name="Mendez-Lago M."/>
            <person name="Minx P."/>
            <person name="Mollenhauer M.U."/>
            <person name="Montooth K."/>
            <person name="Mount S.M."/>
            <person name="Mu X."/>
            <person name="Myers E."/>
            <person name="Negre B."/>
            <person name="Newfeld S."/>
            <person name="Nielsen R."/>
            <person name="Noor M.A."/>
            <person name="O'Grady P."/>
            <person name="Pachter L."/>
            <person name="Papaceit M."/>
            <person name="Parisi M.J."/>
            <person name="Parisi M."/>
            <person name="Parts L."/>
            <person name="Pedersen J.S."/>
            <person name="Pesole G."/>
            <person name="Phillippy A.M."/>
            <person name="Ponting C.P."/>
            <person name="Pop M."/>
            <person name="Porcelli D."/>
            <person name="Powell J.R."/>
            <person name="Prohaska S."/>
            <person name="Pruitt K."/>
            <person name="Puig M."/>
            <person name="Quesneville H."/>
            <person name="Ram K.R."/>
            <person name="Rand D."/>
            <person name="Rasmussen M.D."/>
            <person name="Reed L.K."/>
            <person name="Reenan R."/>
            <person name="Reily A."/>
            <person name="Remington K.A."/>
            <person name="Rieger T.T."/>
            <person name="Ritchie M.G."/>
            <person name="Robin C."/>
            <person name="Rogers Y.H."/>
            <person name="Rohde C."/>
            <person name="Rozas J."/>
            <person name="Rubenfield M.J."/>
            <person name="Ruiz A."/>
            <person name="Russo S."/>
            <person name="Salzberg S.L."/>
            <person name="Sanchez-Gracia A."/>
            <person name="Saranga D.J."/>
            <person name="Sato H."/>
            <person name="Schaeffer S.W."/>
            <person name="Schatz M.C."/>
            <person name="Schlenke T."/>
            <person name="Schwartz R."/>
            <person name="Segarra C."/>
            <person name="Singh R.S."/>
            <person name="Sirot L."/>
            <person name="Sirota M."/>
            <person name="Sisneros N.B."/>
            <person name="Smith C.D."/>
            <person name="Smith T.F."/>
            <person name="Spieth J."/>
            <person name="Stage D.E."/>
            <person name="Stark A."/>
            <person name="Stephan W."/>
            <person name="Strausberg R.L."/>
            <person name="Strempel S."/>
            <person name="Sturgill D."/>
            <person name="Sutton G."/>
            <person name="Sutton G.G."/>
            <person name="Tao W."/>
            <person name="Teichmann S."/>
            <person name="Tobari Y.N."/>
            <person name="Tomimura Y."/>
            <person name="Tsolas J.M."/>
            <person name="Valente V.L."/>
            <person name="Venter E."/>
            <person name="Venter J.C."/>
            <person name="Vicario S."/>
            <person name="Vieira F.G."/>
            <person name="Vilella A.J."/>
            <person name="Villasante A."/>
            <person name="Walenz B."/>
            <person name="Wang J."/>
            <person name="Wasserman M."/>
            <person name="Watts T."/>
            <person name="Wilson D."/>
            <person name="Wilson R.K."/>
            <person name="Wing R.A."/>
            <person name="Wolfner M.F."/>
            <person name="Wong A."/>
            <person name="Wong G.K."/>
            <person name="Wu C.I."/>
            <person name="Wu G."/>
            <person name="Yamamoto D."/>
            <person name="Yang H.P."/>
            <person name="Yang S.P."/>
            <person name="Yorke J.A."/>
            <person name="Yoshida K."/>
            <person name="Zdobnov E."/>
            <person name="Zhang P."/>
            <person name="Zhang Y."/>
            <person name="Zimin A.V."/>
            <person name="Baldwin J."/>
            <person name="Abdouelleil A."/>
            <person name="Abdulkadir J."/>
            <person name="Abebe A."/>
            <person name="Abera B."/>
            <person name="Abreu J."/>
            <person name="Acer S.C."/>
            <person name="Aftuck L."/>
            <person name="Alexander A."/>
            <person name="An P."/>
            <person name="Anderson E."/>
            <person name="Anderson S."/>
            <person name="Arachi H."/>
            <person name="Azer M."/>
            <person name="Bachantsang P."/>
            <person name="Barry A."/>
            <person name="Bayul T."/>
            <person name="Berlin A."/>
            <person name="Bessette D."/>
            <person name="Bloom T."/>
            <person name="Blye J."/>
            <person name="Boguslavskiy L."/>
            <person name="Bonnet C."/>
            <person name="Boukhgalter B."/>
            <person name="Bourzgui I."/>
            <person name="Brown A."/>
            <person name="Cahill P."/>
            <person name="Channer S."/>
            <person name="Cheshatsang Y."/>
            <person name="Chuda L."/>
            <person name="Citroen M."/>
            <person name="Collymore A."/>
            <person name="Cooke P."/>
            <person name="Costello M."/>
            <person name="D'Aco K."/>
            <person name="Daza R."/>
            <person name="De Haan G."/>
            <person name="DeGray S."/>
            <person name="DeMaso C."/>
            <person name="Dhargay N."/>
            <person name="Dooley K."/>
            <person name="Dooley E."/>
            <person name="Doricent M."/>
            <person name="Dorje P."/>
            <person name="Dorjee K."/>
            <person name="Dupes A."/>
            <person name="Elong R."/>
            <person name="Falk J."/>
            <person name="Farina A."/>
            <person name="Faro S."/>
            <person name="Ferguson D."/>
            <person name="Fisher S."/>
            <person name="Foley C.D."/>
            <person name="Franke A."/>
            <person name="Friedrich D."/>
            <person name="Gadbois L."/>
            <person name="Gearin G."/>
            <person name="Gearin C.R."/>
            <person name="Giannoukos G."/>
            <person name="Goode T."/>
            <person name="Graham J."/>
            <person name="Grandbois E."/>
            <person name="Grewal S."/>
            <person name="Gyaltsen K."/>
            <person name="Hafez N."/>
            <person name="Hagos B."/>
            <person name="Hall J."/>
            <person name="Henson C."/>
            <person name="Hollinger A."/>
            <person name="Honan T."/>
            <person name="Huard M.D."/>
            <person name="Hughes L."/>
            <person name="Hurhula B."/>
            <person name="Husby M.E."/>
            <person name="Kamat A."/>
            <person name="Kanga B."/>
            <person name="Kashin S."/>
            <person name="Khazanovich D."/>
            <person name="Kisner P."/>
            <person name="Lance K."/>
            <person name="Lara M."/>
            <person name="Lee W."/>
            <person name="Lennon N."/>
            <person name="Letendre F."/>
            <person name="LeVine R."/>
            <person name="Lipovsky A."/>
            <person name="Liu X."/>
            <person name="Liu J."/>
            <person name="Liu S."/>
            <person name="Lokyitsang T."/>
            <person name="Lokyitsang Y."/>
            <person name="Lubonja R."/>
            <person name="Lui A."/>
            <person name="MacDonald P."/>
            <person name="Magnisalis V."/>
            <person name="Maru K."/>
            <person name="Matthews C."/>
            <person name="McCusker W."/>
            <person name="McDonough S."/>
            <person name="Mehta T."/>
            <person name="Meldrim J."/>
            <person name="Meneus L."/>
            <person name="Mihai O."/>
            <person name="Mihalev A."/>
            <person name="Mihova T."/>
            <person name="Mittelman R."/>
            <person name="Mlenga V."/>
            <person name="Montmayeur A."/>
            <person name="Mulrain L."/>
            <person name="Navidi A."/>
            <person name="Naylor J."/>
            <person name="Negash T."/>
            <person name="Nguyen T."/>
            <person name="Nguyen N."/>
            <person name="Nicol R."/>
            <person name="Norbu C."/>
            <person name="Norbu N."/>
            <person name="Novod N."/>
            <person name="O'Neill B."/>
            <person name="Osman S."/>
            <person name="Markiewicz E."/>
            <person name="Oyono O.L."/>
            <person name="Patti C."/>
            <person name="Phunkhang P."/>
            <person name="Pierre F."/>
            <person name="Priest M."/>
            <person name="Raghuraman S."/>
            <person name="Rege F."/>
            <person name="Reyes R."/>
            <person name="Rise C."/>
            <person name="Rogov P."/>
            <person name="Ross K."/>
            <person name="Ryan E."/>
            <person name="Settipalli S."/>
            <person name="Shea T."/>
            <person name="Sherpa N."/>
            <person name="Shi L."/>
            <person name="Shih D."/>
            <person name="Sparrow T."/>
            <person name="Spaulding J."/>
            <person name="Stalker J."/>
            <person name="Stange-Thomann N."/>
            <person name="Stavropoulos S."/>
            <person name="Stone C."/>
            <person name="Strader C."/>
            <person name="Tesfaye S."/>
            <person name="Thomson T."/>
            <person name="Thoulutsang Y."/>
            <person name="Thoulutsang D."/>
            <person name="Topham K."/>
            <person name="Topping I."/>
            <person name="Tsamla T."/>
            <person name="Vassiliev H."/>
            <person name="Vo A."/>
            <person name="Wangchuk T."/>
            <person name="Wangdi T."/>
            <person name="Weiand M."/>
            <person name="Wilkinson J."/>
            <person name="Wilson A."/>
            <person name="Yadav S."/>
            <person name="Young G."/>
            <person name="Yu Q."/>
            <person name="Zembek L."/>
            <person name="Zhong D."/>
            <person name="Zimmer A."/>
            <person name="Zwirko Z."/>
            <person name="Jaffe D.B."/>
            <person name="Alvarez P."/>
            <person name="Brockman W."/>
            <person name="Butler J."/>
            <person name="Chin C."/>
            <person name="Gnerre S."/>
            <person name="Grabherr M."/>
            <person name="Kleber M."/>
            <person name="Mauceli E."/>
            <person name="MacCallum I."/>
        </authorList>
    </citation>
    <scope>NUCLEOTIDE SEQUENCE [LARGE SCALE GENOMIC DNA]</scope>
    <source>
        <strain evidence="2 3">TSC#14021-0224.01</strain>
    </source>
</reference>
<evidence type="ECO:0000256" key="1">
    <source>
        <dbReference type="SAM" id="MobiDB-lite"/>
    </source>
</evidence>
<dbReference type="EMBL" id="CH954179">
    <property type="protein sequence ID" value="EDV54677.2"/>
    <property type="molecule type" value="Genomic_DNA"/>
</dbReference>
<protein>
    <submittedName>
        <fullName evidence="2">Uncharacterized protein</fullName>
    </submittedName>
</protein>
<feature type="compositionally biased region" description="Basic and acidic residues" evidence="1">
    <location>
        <begin position="311"/>
        <end position="322"/>
    </location>
</feature>